<evidence type="ECO:0000313" key="2">
    <source>
        <dbReference type="Proteomes" id="UP001144978"/>
    </source>
</evidence>
<organism evidence="1 2">
    <name type="scientific">Trametes sanguinea</name>
    <dbReference type="NCBI Taxonomy" id="158606"/>
    <lineage>
        <taxon>Eukaryota</taxon>
        <taxon>Fungi</taxon>
        <taxon>Dikarya</taxon>
        <taxon>Basidiomycota</taxon>
        <taxon>Agaricomycotina</taxon>
        <taxon>Agaricomycetes</taxon>
        <taxon>Polyporales</taxon>
        <taxon>Polyporaceae</taxon>
        <taxon>Trametes</taxon>
    </lineage>
</organism>
<dbReference type="EMBL" id="JANSHE010005649">
    <property type="protein sequence ID" value="KAJ2969961.1"/>
    <property type="molecule type" value="Genomic_DNA"/>
</dbReference>
<gene>
    <name evidence="1" type="ORF">NUW54_g12843</name>
</gene>
<keyword evidence="2" id="KW-1185">Reference proteome</keyword>
<reference evidence="1" key="1">
    <citation type="submission" date="2022-08" db="EMBL/GenBank/DDBJ databases">
        <title>Genome Sequence of Pycnoporus sanguineus.</title>
        <authorList>
            <person name="Buettner E."/>
        </authorList>
    </citation>
    <scope>NUCLEOTIDE SEQUENCE</scope>
    <source>
        <strain evidence="1">CG-C14</strain>
    </source>
</reference>
<proteinExistence type="predicted"/>
<comment type="caution">
    <text evidence="1">The sequence shown here is derived from an EMBL/GenBank/DDBJ whole genome shotgun (WGS) entry which is preliminary data.</text>
</comment>
<evidence type="ECO:0000313" key="1">
    <source>
        <dbReference type="EMBL" id="KAJ2969961.1"/>
    </source>
</evidence>
<name>A0ACC1MTM0_9APHY</name>
<protein>
    <submittedName>
        <fullName evidence="1">Uncharacterized protein</fullName>
    </submittedName>
</protein>
<sequence length="290" mass="31113">MKFSTGTLNLSLVRLATTLFLAVSSAPLMMTGVSAAEIDAARMALERKYTTPHSLGEGYVFSARDGWETVNMTDLMYKYSRATLDSDLDDDDDGDYGYSGGSGLPTLEPRAKKSKSKAGKKTTQTATKKASAKVTTKAAKATTKKLTSSAGGVLSGGLSKVVNSIKGIGKPEPVTITWYTGHDLLNPSCWDNTDWHPTDASFAAALTMEGWTTKPKCFKFLELCHTAKKCAFVRVVDSCAGCAKGSKHVDLTKAAFTSLADLNEGMLTVQMRPATDPEDGWLENLWGPKV</sequence>
<dbReference type="Proteomes" id="UP001144978">
    <property type="component" value="Unassembled WGS sequence"/>
</dbReference>
<accession>A0ACC1MTM0</accession>